<dbReference type="RefSeq" id="WP_199562606.1">
    <property type="nucleotide sequence ID" value="NZ_QQNH01000034.1"/>
</dbReference>
<protein>
    <submittedName>
        <fullName evidence="1">Uncharacterized protein</fullName>
    </submittedName>
</protein>
<dbReference type="AlphaFoldDB" id="A0A369VZI7"/>
<gene>
    <name evidence="1" type="ORF">DVH29_14855</name>
</gene>
<comment type="caution">
    <text evidence="1">The sequence shown here is derived from an EMBL/GenBank/DDBJ whole genome shotgun (WGS) entry which is preliminary data.</text>
</comment>
<dbReference type="EMBL" id="QQNH01000034">
    <property type="protein sequence ID" value="RDE07806.1"/>
    <property type="molecule type" value="Genomic_DNA"/>
</dbReference>
<sequence>MSSKRSRTGKSKSEFPELPRTVERCERYLDRMALVLERAGDNASAFLPIVRRLERELAEAKAEQE</sequence>
<dbReference type="Proteomes" id="UP000253759">
    <property type="component" value="Unassembled WGS sequence"/>
</dbReference>
<evidence type="ECO:0000313" key="1">
    <source>
        <dbReference type="EMBL" id="RDE07806.1"/>
    </source>
</evidence>
<feature type="non-terminal residue" evidence="1">
    <location>
        <position position="65"/>
    </location>
</feature>
<reference evidence="2" key="1">
    <citation type="submission" date="2018-07" db="EMBL/GenBank/DDBJ databases">
        <authorList>
            <person name="Liu B.-T."/>
            <person name="Du Z."/>
        </authorList>
    </citation>
    <scope>NUCLEOTIDE SEQUENCE [LARGE SCALE GENOMIC DNA]</scope>
    <source>
        <strain evidence="2">XYN52</strain>
    </source>
</reference>
<accession>A0A369VZI7</accession>
<evidence type="ECO:0000313" key="2">
    <source>
        <dbReference type="Proteomes" id="UP000253759"/>
    </source>
</evidence>
<keyword evidence="2" id="KW-1185">Reference proteome</keyword>
<name>A0A369VZI7_9HYPH</name>
<organism evidence="1 2">
    <name type="scientific">Pelagibacterium lacus</name>
    <dbReference type="NCBI Taxonomy" id="2282655"/>
    <lineage>
        <taxon>Bacteria</taxon>
        <taxon>Pseudomonadati</taxon>
        <taxon>Pseudomonadota</taxon>
        <taxon>Alphaproteobacteria</taxon>
        <taxon>Hyphomicrobiales</taxon>
        <taxon>Devosiaceae</taxon>
        <taxon>Pelagibacterium</taxon>
    </lineage>
</organism>
<proteinExistence type="predicted"/>